<accession>A0A024TW12</accession>
<dbReference type="VEuPathDB" id="FungiDB:H310_08908"/>
<evidence type="ECO:0000256" key="5">
    <source>
        <dbReference type="ARBA" id="ARBA00033987"/>
    </source>
</evidence>
<comment type="catalytic activity">
    <reaction evidence="5">
        <text>NAD(+) + (ADP-D-ribosyl)n-acceptor = nicotinamide + (ADP-D-ribosyl)n+1-acceptor + H(+).</text>
        <dbReference type="EC" id="2.4.2.30"/>
    </reaction>
</comment>
<dbReference type="PANTHER" id="PTHR10459:SF60">
    <property type="entry name" value="POLY [ADP-RIBOSE] POLYMERASE 2"/>
    <property type="match status" value="1"/>
</dbReference>
<dbReference type="GO" id="GO:0070212">
    <property type="term" value="P:protein poly-ADP-ribosylation"/>
    <property type="evidence" value="ECO:0007669"/>
    <property type="project" value="TreeGrafter"/>
</dbReference>
<dbReference type="eggNOG" id="KOG1037">
    <property type="taxonomic scope" value="Eukaryota"/>
</dbReference>
<sequence>MLSHVAITRQRTANDFFRLRLVQDSPVAWSIWSCWGPVGDVGECEKEGPWQSLEHAESAFCQRFQAKTKNKWADRHQFEVKPGAYGIVDLDNGRHRSAVAAAASLAESHRPQQGVRVFFDAWDGGVHLDMKCMPLGTLSARQIEKGMAVLDALRGCVDSGSVLKSMFQSLSAHFYQIIPHASPLVVLSTRKQLNTKHGMLSRLHGLVTGATIENAMRSHRMMTPSSLHCDLDTVTRMDSMHPVIIKYISNGGGDMAKVVGI</sequence>
<keyword evidence="2" id="KW-0328">Glycosyltransferase</keyword>
<dbReference type="GO" id="GO:0003950">
    <property type="term" value="F:NAD+ poly-ADP-ribosyltransferase activity"/>
    <property type="evidence" value="ECO:0007669"/>
    <property type="project" value="UniProtKB-EC"/>
</dbReference>
<dbReference type="STRING" id="157072.A0A024TW12"/>
<dbReference type="EMBL" id="KI913970">
    <property type="protein sequence ID" value="ETV98179.1"/>
    <property type="molecule type" value="Genomic_DNA"/>
</dbReference>
<dbReference type="SUPFAM" id="SSF47587">
    <property type="entry name" value="Domain of poly(ADP-ribose) polymerase"/>
    <property type="match status" value="1"/>
</dbReference>
<dbReference type="SUPFAM" id="SSF142921">
    <property type="entry name" value="WGR domain-like"/>
    <property type="match status" value="1"/>
</dbReference>
<dbReference type="PROSITE" id="PS51977">
    <property type="entry name" value="WGR"/>
    <property type="match status" value="1"/>
</dbReference>
<evidence type="ECO:0000259" key="7">
    <source>
        <dbReference type="PROSITE" id="PS51977"/>
    </source>
</evidence>
<keyword evidence="3" id="KW-0808">Transferase</keyword>
<evidence type="ECO:0000259" key="6">
    <source>
        <dbReference type="PROSITE" id="PS51060"/>
    </source>
</evidence>
<evidence type="ECO:0000256" key="2">
    <source>
        <dbReference type="ARBA" id="ARBA00022676"/>
    </source>
</evidence>
<feature type="domain" description="WGR" evidence="7">
    <location>
        <begin position="1"/>
        <end position="85"/>
    </location>
</feature>
<dbReference type="PANTHER" id="PTHR10459">
    <property type="entry name" value="DNA LIGASE"/>
    <property type="match status" value="1"/>
</dbReference>
<dbReference type="Gene3D" id="1.20.142.10">
    <property type="entry name" value="Poly(ADP-ribose) polymerase, regulatory domain"/>
    <property type="match status" value="1"/>
</dbReference>
<dbReference type="OrthoDB" id="2017365at2759"/>
<keyword evidence="4" id="KW-0520">NAD</keyword>
<dbReference type="InterPro" id="IPR050800">
    <property type="entry name" value="ARTD/PARP"/>
</dbReference>
<dbReference type="Pfam" id="PF05406">
    <property type="entry name" value="WGR"/>
    <property type="match status" value="1"/>
</dbReference>
<evidence type="ECO:0000256" key="4">
    <source>
        <dbReference type="ARBA" id="ARBA00023027"/>
    </source>
</evidence>
<dbReference type="GO" id="GO:0005730">
    <property type="term" value="C:nucleolus"/>
    <property type="evidence" value="ECO:0007669"/>
    <property type="project" value="TreeGrafter"/>
</dbReference>
<reference evidence="8" key="1">
    <citation type="submission" date="2013-12" db="EMBL/GenBank/DDBJ databases">
        <title>The Genome Sequence of Aphanomyces invadans NJM9701.</title>
        <authorList>
            <consortium name="The Broad Institute Genomics Platform"/>
            <person name="Russ C."/>
            <person name="Tyler B."/>
            <person name="van West P."/>
            <person name="Dieguez-Uribeondo J."/>
            <person name="Young S.K."/>
            <person name="Zeng Q."/>
            <person name="Gargeya S."/>
            <person name="Fitzgerald M."/>
            <person name="Abouelleil A."/>
            <person name="Alvarado L."/>
            <person name="Chapman S.B."/>
            <person name="Gainer-Dewar J."/>
            <person name="Goldberg J."/>
            <person name="Griggs A."/>
            <person name="Gujja S."/>
            <person name="Hansen M."/>
            <person name="Howarth C."/>
            <person name="Imamovic A."/>
            <person name="Ireland A."/>
            <person name="Larimer J."/>
            <person name="McCowan C."/>
            <person name="Murphy C."/>
            <person name="Pearson M."/>
            <person name="Poon T.W."/>
            <person name="Priest M."/>
            <person name="Roberts A."/>
            <person name="Saif S."/>
            <person name="Shea T."/>
            <person name="Sykes S."/>
            <person name="Wortman J."/>
            <person name="Nusbaum C."/>
            <person name="Birren B."/>
        </authorList>
    </citation>
    <scope>NUCLEOTIDE SEQUENCE [LARGE SCALE GENOMIC DNA]</scope>
    <source>
        <strain evidence="8">NJM9701</strain>
    </source>
</reference>
<evidence type="ECO:0000256" key="3">
    <source>
        <dbReference type="ARBA" id="ARBA00022679"/>
    </source>
</evidence>
<evidence type="ECO:0000313" key="8">
    <source>
        <dbReference type="EMBL" id="ETV98179.1"/>
    </source>
</evidence>
<proteinExistence type="predicted"/>
<name>A0A024TW12_9STRA</name>
<organism evidence="8">
    <name type="scientific">Aphanomyces invadans</name>
    <dbReference type="NCBI Taxonomy" id="157072"/>
    <lineage>
        <taxon>Eukaryota</taxon>
        <taxon>Sar</taxon>
        <taxon>Stramenopiles</taxon>
        <taxon>Oomycota</taxon>
        <taxon>Saprolegniomycetes</taxon>
        <taxon>Saprolegniales</taxon>
        <taxon>Verrucalvaceae</taxon>
        <taxon>Aphanomyces</taxon>
    </lineage>
</organism>
<dbReference type="EC" id="2.4.2.30" evidence="1"/>
<feature type="domain" description="PARP alpha-helical" evidence="6">
    <location>
        <begin position="99"/>
        <end position="214"/>
    </location>
</feature>
<dbReference type="InterPro" id="IPR004102">
    <property type="entry name" value="Poly(ADP-ribose)pol_reg_dom"/>
</dbReference>
<protein>
    <recommendedName>
        <fullName evidence="1">NAD(+) ADP-ribosyltransferase</fullName>
        <ecNumber evidence="1">2.4.2.30</ecNumber>
    </recommendedName>
</protein>
<dbReference type="GO" id="GO:0006302">
    <property type="term" value="P:double-strand break repair"/>
    <property type="evidence" value="ECO:0007669"/>
    <property type="project" value="TreeGrafter"/>
</dbReference>
<dbReference type="InterPro" id="IPR036930">
    <property type="entry name" value="WGR_dom_sf"/>
</dbReference>
<dbReference type="PROSITE" id="PS51060">
    <property type="entry name" value="PARP_ALPHA_HD"/>
    <property type="match status" value="1"/>
</dbReference>
<dbReference type="Pfam" id="PF02877">
    <property type="entry name" value="PARP_reg"/>
    <property type="match status" value="1"/>
</dbReference>
<dbReference type="InterPro" id="IPR036616">
    <property type="entry name" value="Poly(ADP-ribose)pol_reg_dom_sf"/>
</dbReference>
<dbReference type="GeneID" id="20085958"/>
<dbReference type="GO" id="GO:1990404">
    <property type="term" value="F:NAD+-protein mono-ADP-ribosyltransferase activity"/>
    <property type="evidence" value="ECO:0007669"/>
    <property type="project" value="TreeGrafter"/>
</dbReference>
<dbReference type="RefSeq" id="XP_008873054.1">
    <property type="nucleotide sequence ID" value="XM_008874832.1"/>
</dbReference>
<gene>
    <name evidence="8" type="ORF">H310_08908</name>
</gene>
<dbReference type="AlphaFoldDB" id="A0A024TW12"/>
<dbReference type="SMART" id="SM00773">
    <property type="entry name" value="WGR"/>
    <property type="match status" value="1"/>
</dbReference>
<evidence type="ECO:0000256" key="1">
    <source>
        <dbReference type="ARBA" id="ARBA00012020"/>
    </source>
</evidence>
<dbReference type="InterPro" id="IPR008893">
    <property type="entry name" value="WGR_domain"/>
</dbReference>